<dbReference type="PROSITE" id="PS51718">
    <property type="entry name" value="G_DYNAMIN_2"/>
    <property type="match status" value="1"/>
</dbReference>
<evidence type="ECO:0000313" key="7">
    <source>
        <dbReference type="Proteomes" id="UP000011087"/>
    </source>
</evidence>
<dbReference type="InterPro" id="IPR051943">
    <property type="entry name" value="TRAFAC_Dynamin-like_GTPase"/>
</dbReference>
<dbReference type="Pfam" id="PF16880">
    <property type="entry name" value="EHD_N"/>
    <property type="match status" value="1"/>
</dbReference>
<dbReference type="KEGG" id="gtt:GUITHDRAFT_157255"/>
<dbReference type="EnsemblProtists" id="EKX50831">
    <property type="protein sequence ID" value="EKX50831"/>
    <property type="gene ID" value="GUITHDRAFT_157255"/>
</dbReference>
<dbReference type="OMA" id="CMRIGPE"/>
<dbReference type="Pfam" id="PF00350">
    <property type="entry name" value="Dynamin_N"/>
    <property type="match status" value="1"/>
</dbReference>
<gene>
    <name evidence="5" type="ORF">GUITHDRAFT_157255</name>
</gene>
<dbReference type="EMBL" id="JH992977">
    <property type="protein sequence ID" value="EKX50831.1"/>
    <property type="molecule type" value="Genomic_DNA"/>
</dbReference>
<dbReference type="InterPro" id="IPR030381">
    <property type="entry name" value="G_DYNAMIN_dom"/>
</dbReference>
<dbReference type="eggNOG" id="KOG1954">
    <property type="taxonomic scope" value="Eukaryota"/>
</dbReference>
<reference evidence="5 7" key="1">
    <citation type="journal article" date="2012" name="Nature">
        <title>Algal genomes reveal evolutionary mosaicism and the fate of nucleomorphs.</title>
        <authorList>
            <consortium name="DOE Joint Genome Institute"/>
            <person name="Curtis B.A."/>
            <person name="Tanifuji G."/>
            <person name="Burki F."/>
            <person name="Gruber A."/>
            <person name="Irimia M."/>
            <person name="Maruyama S."/>
            <person name="Arias M.C."/>
            <person name="Ball S.G."/>
            <person name="Gile G.H."/>
            <person name="Hirakawa Y."/>
            <person name="Hopkins J.F."/>
            <person name="Kuo A."/>
            <person name="Rensing S.A."/>
            <person name="Schmutz J."/>
            <person name="Symeonidi A."/>
            <person name="Elias M."/>
            <person name="Eveleigh R.J."/>
            <person name="Herman E.K."/>
            <person name="Klute M.J."/>
            <person name="Nakayama T."/>
            <person name="Obornik M."/>
            <person name="Reyes-Prieto A."/>
            <person name="Armbrust E.V."/>
            <person name="Aves S.J."/>
            <person name="Beiko R.G."/>
            <person name="Coutinho P."/>
            <person name="Dacks J.B."/>
            <person name="Durnford D.G."/>
            <person name="Fast N.M."/>
            <person name="Green B.R."/>
            <person name="Grisdale C.J."/>
            <person name="Hempel F."/>
            <person name="Henrissat B."/>
            <person name="Hoppner M.P."/>
            <person name="Ishida K."/>
            <person name="Kim E."/>
            <person name="Koreny L."/>
            <person name="Kroth P.G."/>
            <person name="Liu Y."/>
            <person name="Malik S.B."/>
            <person name="Maier U.G."/>
            <person name="McRose D."/>
            <person name="Mock T."/>
            <person name="Neilson J.A."/>
            <person name="Onodera N.T."/>
            <person name="Poole A.M."/>
            <person name="Pritham E.J."/>
            <person name="Richards T.A."/>
            <person name="Rocap G."/>
            <person name="Roy S.W."/>
            <person name="Sarai C."/>
            <person name="Schaack S."/>
            <person name="Shirato S."/>
            <person name="Slamovits C.H."/>
            <person name="Spencer D.F."/>
            <person name="Suzuki S."/>
            <person name="Worden A.Z."/>
            <person name="Zauner S."/>
            <person name="Barry K."/>
            <person name="Bell C."/>
            <person name="Bharti A.K."/>
            <person name="Crow J.A."/>
            <person name="Grimwood J."/>
            <person name="Kramer R."/>
            <person name="Lindquist E."/>
            <person name="Lucas S."/>
            <person name="Salamov A."/>
            <person name="McFadden G.I."/>
            <person name="Lane C.E."/>
            <person name="Keeling P.J."/>
            <person name="Gray M.W."/>
            <person name="Grigoriev I.V."/>
            <person name="Archibald J.M."/>
        </authorList>
    </citation>
    <scope>NUCLEOTIDE SEQUENCE</scope>
    <source>
        <strain evidence="5 7">CCMP2712</strain>
    </source>
</reference>
<organism evidence="5">
    <name type="scientific">Guillardia theta (strain CCMP2712)</name>
    <name type="common">Cryptophyte</name>
    <dbReference type="NCBI Taxonomy" id="905079"/>
    <lineage>
        <taxon>Eukaryota</taxon>
        <taxon>Cryptophyceae</taxon>
        <taxon>Pyrenomonadales</taxon>
        <taxon>Geminigeraceae</taxon>
        <taxon>Guillardia</taxon>
    </lineage>
</organism>
<dbReference type="PANTHER" id="PTHR43681:SF1">
    <property type="entry name" value="SARCALUMENIN"/>
    <property type="match status" value="1"/>
</dbReference>
<evidence type="ECO:0000259" key="4">
    <source>
        <dbReference type="PROSITE" id="PS51718"/>
    </source>
</evidence>
<dbReference type="GO" id="GO:0009507">
    <property type="term" value="C:chloroplast"/>
    <property type="evidence" value="ECO:0007669"/>
    <property type="project" value="UniProtKB-SubCell"/>
</dbReference>
<dbReference type="STRING" id="905079.L1JQK0"/>
<dbReference type="AlphaFoldDB" id="L1JQK0"/>
<name>L1JQK0_GUITC</name>
<dbReference type="CDD" id="cd09913">
    <property type="entry name" value="EHD"/>
    <property type="match status" value="1"/>
</dbReference>
<dbReference type="InterPro" id="IPR045063">
    <property type="entry name" value="Dynamin_N"/>
</dbReference>
<accession>L1JQK0</accession>
<evidence type="ECO:0000256" key="2">
    <source>
        <dbReference type="ARBA" id="ARBA00004229"/>
    </source>
</evidence>
<dbReference type="OrthoDB" id="1716625at2759"/>
<keyword evidence="7" id="KW-1185">Reference proteome</keyword>
<evidence type="ECO:0000313" key="6">
    <source>
        <dbReference type="EnsemblProtists" id="EKX50831"/>
    </source>
</evidence>
<comment type="subcellular location">
    <subcellularLocation>
        <location evidence="1">Endomembrane system</location>
        <topology evidence="1">Peripheral membrane protein</topology>
    </subcellularLocation>
    <subcellularLocation>
        <location evidence="2">Plastid</location>
        <location evidence="2">Chloroplast</location>
    </subcellularLocation>
</comment>
<evidence type="ECO:0000256" key="1">
    <source>
        <dbReference type="ARBA" id="ARBA00004184"/>
    </source>
</evidence>
<reference evidence="6" key="3">
    <citation type="submission" date="2016-03" db="UniProtKB">
        <authorList>
            <consortium name="EnsemblProtists"/>
        </authorList>
    </citation>
    <scope>IDENTIFICATION</scope>
</reference>
<dbReference type="InterPro" id="IPR027417">
    <property type="entry name" value="P-loop_NTPase"/>
</dbReference>
<dbReference type="InterPro" id="IPR031692">
    <property type="entry name" value="EHD_N"/>
</dbReference>
<dbReference type="GO" id="GO:0005525">
    <property type="term" value="F:GTP binding"/>
    <property type="evidence" value="ECO:0007669"/>
    <property type="project" value="InterPro"/>
</dbReference>
<dbReference type="HOGENOM" id="CLU_017595_0_0_1"/>
<keyword evidence="3" id="KW-0472">Membrane</keyword>
<evidence type="ECO:0000313" key="5">
    <source>
        <dbReference type="EMBL" id="EKX50831.1"/>
    </source>
</evidence>
<dbReference type="GO" id="GO:0012505">
    <property type="term" value="C:endomembrane system"/>
    <property type="evidence" value="ECO:0007669"/>
    <property type="project" value="UniProtKB-SubCell"/>
</dbReference>
<proteinExistence type="predicted"/>
<evidence type="ECO:0000256" key="3">
    <source>
        <dbReference type="ARBA" id="ARBA00023136"/>
    </source>
</evidence>
<dbReference type="Gene3D" id="3.40.50.300">
    <property type="entry name" value="P-loop containing nucleotide triphosphate hydrolases"/>
    <property type="match status" value="1"/>
</dbReference>
<dbReference type="PANTHER" id="PTHR43681">
    <property type="entry name" value="TRANSMEMBRANE GTPASE FZO"/>
    <property type="match status" value="1"/>
</dbReference>
<dbReference type="GeneID" id="17307486"/>
<dbReference type="Proteomes" id="UP000011087">
    <property type="component" value="Unassembled WGS sequence"/>
</dbReference>
<reference evidence="7" key="2">
    <citation type="submission" date="2012-11" db="EMBL/GenBank/DDBJ databases">
        <authorList>
            <person name="Kuo A."/>
            <person name="Curtis B.A."/>
            <person name="Tanifuji G."/>
            <person name="Burki F."/>
            <person name="Gruber A."/>
            <person name="Irimia M."/>
            <person name="Maruyama S."/>
            <person name="Arias M.C."/>
            <person name="Ball S.G."/>
            <person name="Gile G.H."/>
            <person name="Hirakawa Y."/>
            <person name="Hopkins J.F."/>
            <person name="Rensing S.A."/>
            <person name="Schmutz J."/>
            <person name="Symeonidi A."/>
            <person name="Elias M."/>
            <person name="Eveleigh R.J."/>
            <person name="Herman E.K."/>
            <person name="Klute M.J."/>
            <person name="Nakayama T."/>
            <person name="Obornik M."/>
            <person name="Reyes-Prieto A."/>
            <person name="Armbrust E.V."/>
            <person name="Aves S.J."/>
            <person name="Beiko R.G."/>
            <person name="Coutinho P."/>
            <person name="Dacks J.B."/>
            <person name="Durnford D.G."/>
            <person name="Fast N.M."/>
            <person name="Green B.R."/>
            <person name="Grisdale C."/>
            <person name="Hempe F."/>
            <person name="Henrissat B."/>
            <person name="Hoppner M.P."/>
            <person name="Ishida K.-I."/>
            <person name="Kim E."/>
            <person name="Koreny L."/>
            <person name="Kroth P.G."/>
            <person name="Liu Y."/>
            <person name="Malik S.-B."/>
            <person name="Maier U.G."/>
            <person name="McRose D."/>
            <person name="Mock T."/>
            <person name="Neilson J.A."/>
            <person name="Onodera N.T."/>
            <person name="Poole A.M."/>
            <person name="Pritham E.J."/>
            <person name="Richards T.A."/>
            <person name="Rocap G."/>
            <person name="Roy S.W."/>
            <person name="Sarai C."/>
            <person name="Schaack S."/>
            <person name="Shirato S."/>
            <person name="Slamovits C.H."/>
            <person name="Spencer D.F."/>
            <person name="Suzuki S."/>
            <person name="Worden A.Z."/>
            <person name="Zauner S."/>
            <person name="Barry K."/>
            <person name="Bell C."/>
            <person name="Bharti A.K."/>
            <person name="Crow J.A."/>
            <person name="Grimwood J."/>
            <person name="Kramer R."/>
            <person name="Lindquist E."/>
            <person name="Lucas S."/>
            <person name="Salamov A."/>
            <person name="McFadden G.I."/>
            <person name="Lane C.E."/>
            <person name="Keeling P.J."/>
            <person name="Gray M.W."/>
            <person name="Grigoriev I.V."/>
            <person name="Archibald J.M."/>
        </authorList>
    </citation>
    <scope>NUCLEOTIDE SEQUENCE</scope>
    <source>
        <strain evidence="7">CCMP2712</strain>
    </source>
</reference>
<feature type="domain" description="Dynamin-type G" evidence="4">
    <location>
        <begin position="48"/>
        <end position="291"/>
    </location>
</feature>
<dbReference type="RefSeq" id="XP_005837811.1">
    <property type="nucleotide sequence ID" value="XM_005837754.1"/>
</dbReference>
<dbReference type="SUPFAM" id="SSF52540">
    <property type="entry name" value="P-loop containing nucleoside triphosphate hydrolases"/>
    <property type="match status" value="1"/>
</dbReference>
<dbReference type="PaxDb" id="55529-EKX50831"/>
<dbReference type="Gene3D" id="1.10.268.20">
    <property type="match status" value="1"/>
</dbReference>
<sequence length="310" mass="35186">MALKQCCLPEVRHVCDELKRIYKEQIRPLELHYNFAHFFSPPLTDSDIEAKPFVLLLGQYSVGKTSLIHHLLGSHGYPGSRVGPEPTTDGFVAIMQGQEPRVLPGNAAASDMGKPFRGLQAFGNAFLQRFSCAEMQAEVLGDVTLIDTPGVLSGEAQRIGRNYDMPKVCRWFAERSDLILILFDAHKLDISDELKEVIQALADHDDKIRIILNKSDQVTPRQLMRVHGALMWSLGKVLKTPEVCRVYVSSFWDEEYAESGRAGRELFDSEKAELMRDLREIPRNMLIRRVNELVRRARQAKTHALVAYKK</sequence>
<protein>
    <recommendedName>
        <fullName evidence="4">Dynamin-type G domain-containing protein</fullName>
    </recommendedName>
</protein>